<dbReference type="Proteomes" id="UP000023541">
    <property type="component" value="Unassembled WGS sequence"/>
</dbReference>
<protein>
    <submittedName>
        <fullName evidence="1">Uncharacterized protein</fullName>
    </submittedName>
</protein>
<dbReference type="STRING" id="1317122.ATO12_17060"/>
<reference evidence="1 2" key="1">
    <citation type="submission" date="2014-04" db="EMBL/GenBank/DDBJ databases">
        <title>Aquimarina sp. 22II-S11-z7 Genome Sequencing.</title>
        <authorList>
            <person name="Lai Q."/>
        </authorList>
    </citation>
    <scope>NUCLEOTIDE SEQUENCE [LARGE SCALE GENOMIC DNA]</scope>
    <source>
        <strain evidence="1 2">22II-S11-z7</strain>
    </source>
</reference>
<evidence type="ECO:0000313" key="1">
    <source>
        <dbReference type="EMBL" id="EZH73645.1"/>
    </source>
</evidence>
<name>A0A023BUK2_9FLAO</name>
<dbReference type="AlphaFoldDB" id="A0A023BUK2"/>
<keyword evidence="2" id="KW-1185">Reference proteome</keyword>
<gene>
    <name evidence="1" type="ORF">ATO12_17060</name>
</gene>
<evidence type="ECO:0000313" key="2">
    <source>
        <dbReference type="Proteomes" id="UP000023541"/>
    </source>
</evidence>
<sequence length="389" mass="44814">MKFKESPLKFCRDVRFHIQVLNSLLKVDDDNSNDNSEAWLKARNFYHNISKELFYNQVAPIYDLYCKSIGESQHRNIGLTKDGCYITFVGNEPYIFSGDILGIARVTKGMNLDRFSIKINLGMLYIISEISILMGAVILNKTNFSELANYINKMKDFIKENSDLEYENVNQTSPDMNIEYDKGKRYRTINTASIIDAIGLHLEGSWNDEDLNFISCLRNIIISFIVGHEFGHIMLNTENLQGVSFREQETAVKSFMNENNLPNINKSFLEEFICDSFGSKLSQYYVMHYYFDNEISRLVNKLNISNHLKNHVRFAPASSSILLSRIASKSFLLSFSLFTDNHIKSTIHPNFSLRSEFLKYDMSNAGIPDDFINVGQEIDELCQTLTLRN</sequence>
<organism evidence="1 2">
    <name type="scientific">Aquimarina atlantica</name>
    <dbReference type="NCBI Taxonomy" id="1317122"/>
    <lineage>
        <taxon>Bacteria</taxon>
        <taxon>Pseudomonadati</taxon>
        <taxon>Bacteroidota</taxon>
        <taxon>Flavobacteriia</taxon>
        <taxon>Flavobacteriales</taxon>
        <taxon>Flavobacteriaceae</taxon>
        <taxon>Aquimarina</taxon>
    </lineage>
</organism>
<dbReference type="RefSeq" id="WP_034242379.1">
    <property type="nucleotide sequence ID" value="NZ_AQRA01000005.1"/>
</dbReference>
<comment type="caution">
    <text evidence="1">The sequence shown here is derived from an EMBL/GenBank/DDBJ whole genome shotgun (WGS) entry which is preliminary data.</text>
</comment>
<accession>A0A023BUK2</accession>
<dbReference type="EMBL" id="AQRA01000005">
    <property type="protein sequence ID" value="EZH73645.1"/>
    <property type="molecule type" value="Genomic_DNA"/>
</dbReference>
<proteinExistence type="predicted"/>